<proteinExistence type="predicted"/>
<evidence type="ECO:0008006" key="5">
    <source>
        <dbReference type="Google" id="ProtNLM"/>
    </source>
</evidence>
<reference evidence="3 4" key="1">
    <citation type="journal article" date="2019" name="Int. J. Syst. Evol. Microbiol.">
        <title>The Global Catalogue of Microorganisms (GCM) 10K type strain sequencing project: providing services to taxonomists for standard genome sequencing and annotation.</title>
        <authorList>
            <consortium name="The Broad Institute Genomics Platform"/>
            <consortium name="The Broad Institute Genome Sequencing Center for Infectious Disease"/>
            <person name="Wu L."/>
            <person name="Ma J."/>
        </authorList>
    </citation>
    <scope>NUCLEOTIDE SEQUENCE [LARGE SCALE GENOMIC DNA]</scope>
    <source>
        <strain evidence="3 4">JCM 14736</strain>
    </source>
</reference>
<evidence type="ECO:0000256" key="1">
    <source>
        <dbReference type="SAM" id="Coils"/>
    </source>
</evidence>
<protein>
    <recommendedName>
        <fullName evidence="5">Lipopolysaccharide assembly protein A domain-containing protein</fullName>
    </recommendedName>
</protein>
<dbReference type="Proteomes" id="UP001500851">
    <property type="component" value="Unassembled WGS sequence"/>
</dbReference>
<feature type="coiled-coil region" evidence="1">
    <location>
        <begin position="92"/>
        <end position="119"/>
    </location>
</feature>
<gene>
    <name evidence="3" type="ORF">GCM10009768_26850</name>
</gene>
<organism evidence="3 4">
    <name type="scientific">Leucobacter iarius</name>
    <dbReference type="NCBI Taxonomy" id="333963"/>
    <lineage>
        <taxon>Bacteria</taxon>
        <taxon>Bacillati</taxon>
        <taxon>Actinomycetota</taxon>
        <taxon>Actinomycetes</taxon>
        <taxon>Micrococcales</taxon>
        <taxon>Microbacteriaceae</taxon>
        <taxon>Leucobacter</taxon>
    </lineage>
</organism>
<dbReference type="RefSeq" id="WP_344033009.1">
    <property type="nucleotide sequence ID" value="NZ_BAAAOB010000004.1"/>
</dbReference>
<keyword evidence="2" id="KW-1133">Transmembrane helix</keyword>
<evidence type="ECO:0000313" key="3">
    <source>
        <dbReference type="EMBL" id="GAA1796472.1"/>
    </source>
</evidence>
<accession>A0ABN2LQA8</accession>
<sequence length="121" mass="13498">MVVPYPRMPKNPVGRWLWIGLSSAIVLAFLSLSVALIVSAIAMSNPSNPSNSSNSADRPNGGELLLSIAMLLACLLGTALFTWILADGLRTIRRERAEQRRLESSIRETRARIEQLRNRRR</sequence>
<keyword evidence="2" id="KW-0472">Membrane</keyword>
<evidence type="ECO:0000256" key="2">
    <source>
        <dbReference type="SAM" id="Phobius"/>
    </source>
</evidence>
<dbReference type="EMBL" id="BAAAOB010000004">
    <property type="protein sequence ID" value="GAA1796472.1"/>
    <property type="molecule type" value="Genomic_DNA"/>
</dbReference>
<evidence type="ECO:0000313" key="4">
    <source>
        <dbReference type="Proteomes" id="UP001500851"/>
    </source>
</evidence>
<keyword evidence="2" id="KW-0812">Transmembrane</keyword>
<keyword evidence="1" id="KW-0175">Coiled coil</keyword>
<keyword evidence="4" id="KW-1185">Reference proteome</keyword>
<feature type="transmembrane region" description="Helical" evidence="2">
    <location>
        <begin position="64"/>
        <end position="86"/>
    </location>
</feature>
<comment type="caution">
    <text evidence="3">The sequence shown here is derived from an EMBL/GenBank/DDBJ whole genome shotgun (WGS) entry which is preliminary data.</text>
</comment>
<feature type="transmembrane region" description="Helical" evidence="2">
    <location>
        <begin position="16"/>
        <end position="44"/>
    </location>
</feature>
<name>A0ABN2LQA8_9MICO</name>